<dbReference type="InterPro" id="IPR036271">
    <property type="entry name" value="Tet_transcr_reg_TetR-rel_C_sf"/>
</dbReference>
<accession>A0A415E0S4</accession>
<dbReference type="PRINTS" id="PR00455">
    <property type="entry name" value="HTHTETR"/>
</dbReference>
<dbReference type="GO" id="GO:0003677">
    <property type="term" value="F:DNA binding"/>
    <property type="evidence" value="ECO:0007669"/>
    <property type="project" value="UniProtKB-UniRule"/>
</dbReference>
<dbReference type="Pfam" id="PF00440">
    <property type="entry name" value="TetR_N"/>
    <property type="match status" value="1"/>
</dbReference>
<protein>
    <submittedName>
        <fullName evidence="4">TetR/AcrR family transcriptional regulator</fullName>
    </submittedName>
</protein>
<dbReference type="STRING" id="1776384.GCA_900086585_00654"/>
<keyword evidence="5" id="KW-1185">Reference proteome</keyword>
<name>A0A415E0S4_9FIRM</name>
<dbReference type="InterPro" id="IPR001647">
    <property type="entry name" value="HTH_TetR"/>
</dbReference>
<evidence type="ECO:0000313" key="5">
    <source>
        <dbReference type="Proteomes" id="UP000284841"/>
    </source>
</evidence>
<dbReference type="PANTHER" id="PTHR43479">
    <property type="entry name" value="ACREF/ENVCD OPERON REPRESSOR-RELATED"/>
    <property type="match status" value="1"/>
</dbReference>
<dbReference type="PANTHER" id="PTHR43479:SF11">
    <property type="entry name" value="ACREF_ENVCD OPERON REPRESSOR-RELATED"/>
    <property type="match status" value="1"/>
</dbReference>
<dbReference type="PROSITE" id="PS50977">
    <property type="entry name" value="HTH_TETR_2"/>
    <property type="match status" value="1"/>
</dbReference>
<dbReference type="EMBL" id="QRMS01000003">
    <property type="protein sequence ID" value="RHJ87198.1"/>
    <property type="molecule type" value="Genomic_DNA"/>
</dbReference>
<dbReference type="Proteomes" id="UP000284841">
    <property type="component" value="Unassembled WGS sequence"/>
</dbReference>
<dbReference type="AlphaFoldDB" id="A0A415E0S4"/>
<feature type="domain" description="HTH tetR-type" evidence="3">
    <location>
        <begin position="54"/>
        <end position="114"/>
    </location>
</feature>
<dbReference type="InterPro" id="IPR050624">
    <property type="entry name" value="HTH-type_Tx_Regulator"/>
</dbReference>
<gene>
    <name evidence="4" type="ORF">DW099_10875</name>
</gene>
<dbReference type="SUPFAM" id="SSF48498">
    <property type="entry name" value="Tetracyclin repressor-like, C-terminal domain"/>
    <property type="match status" value="1"/>
</dbReference>
<feature type="DNA-binding region" description="H-T-H motif" evidence="2">
    <location>
        <begin position="77"/>
        <end position="96"/>
    </location>
</feature>
<proteinExistence type="predicted"/>
<organism evidence="4 5">
    <name type="scientific">Emergencia timonensis</name>
    <dbReference type="NCBI Taxonomy" id="1776384"/>
    <lineage>
        <taxon>Bacteria</taxon>
        <taxon>Bacillati</taxon>
        <taxon>Bacillota</taxon>
        <taxon>Clostridia</taxon>
        <taxon>Peptostreptococcales</taxon>
        <taxon>Anaerovoracaceae</taxon>
        <taxon>Emergencia</taxon>
    </lineage>
</organism>
<dbReference type="Gene3D" id="1.10.357.10">
    <property type="entry name" value="Tetracycline Repressor, domain 2"/>
    <property type="match status" value="1"/>
</dbReference>
<reference evidence="4 5" key="1">
    <citation type="submission" date="2018-08" db="EMBL/GenBank/DDBJ databases">
        <title>A genome reference for cultivated species of the human gut microbiota.</title>
        <authorList>
            <person name="Zou Y."/>
            <person name="Xue W."/>
            <person name="Luo G."/>
        </authorList>
    </citation>
    <scope>NUCLEOTIDE SEQUENCE [LARGE SCALE GENOMIC DNA]</scope>
    <source>
        <strain evidence="4 5">AM07-24</strain>
    </source>
</reference>
<dbReference type="SUPFAM" id="SSF46689">
    <property type="entry name" value="Homeodomain-like"/>
    <property type="match status" value="1"/>
</dbReference>
<dbReference type="InterPro" id="IPR009057">
    <property type="entry name" value="Homeodomain-like_sf"/>
</dbReference>
<keyword evidence="1 2" id="KW-0238">DNA-binding</keyword>
<evidence type="ECO:0000256" key="1">
    <source>
        <dbReference type="ARBA" id="ARBA00023125"/>
    </source>
</evidence>
<evidence type="ECO:0000259" key="3">
    <source>
        <dbReference type="PROSITE" id="PS50977"/>
    </source>
</evidence>
<evidence type="ECO:0000313" key="4">
    <source>
        <dbReference type="EMBL" id="RHJ87198.1"/>
    </source>
</evidence>
<evidence type="ECO:0000256" key="2">
    <source>
        <dbReference type="PROSITE-ProRule" id="PRU00335"/>
    </source>
</evidence>
<sequence>MIKQELVFGRNLRNETAETSQNSVTAPIPIAAGIKPAVWRLMKGQRFMAAPHNDNIKEKILDAATALLAEKSFNEISLSEIAKKSGVSKGSVYYYYKNKDDILYDVADGYLQQMYDQLIAWVENKEKDTSLPRLLHYVLSRGIDDPGKNLRLHLTADAIAGNDQIREKLINRYRTFRKVIGEKIAQRKPDADAQYYGWLVLTVIDGLMIQNLLGNTEIDTEMFIKDFIRETER</sequence>
<comment type="caution">
    <text evidence="4">The sequence shown here is derived from an EMBL/GenBank/DDBJ whole genome shotgun (WGS) entry which is preliminary data.</text>
</comment>